<protein>
    <submittedName>
        <fullName evidence="1">Uncharacterized protein</fullName>
    </submittedName>
</protein>
<reference evidence="1 2" key="1">
    <citation type="journal article" date="2010" name="Nat. Biotechnol.">
        <title>Genome sequence of the model mushroom Schizophyllum commune.</title>
        <authorList>
            <person name="Ohm R.A."/>
            <person name="de Jong J.F."/>
            <person name="Lugones L.G."/>
            <person name="Aerts A."/>
            <person name="Kothe E."/>
            <person name="Stajich J.E."/>
            <person name="de Vries R.P."/>
            <person name="Record E."/>
            <person name="Levasseur A."/>
            <person name="Baker S.E."/>
            <person name="Bartholomew K.A."/>
            <person name="Coutinho P.M."/>
            <person name="Erdmann S."/>
            <person name="Fowler T.J."/>
            <person name="Gathman A.C."/>
            <person name="Lombard V."/>
            <person name="Henrissat B."/>
            <person name="Knabe N."/>
            <person name="Kuees U."/>
            <person name="Lilly W.W."/>
            <person name="Lindquist E."/>
            <person name="Lucas S."/>
            <person name="Magnuson J.K."/>
            <person name="Piumi F."/>
            <person name="Raudaskoski M."/>
            <person name="Salamov A."/>
            <person name="Schmutz J."/>
            <person name="Schwarze F.W.M.R."/>
            <person name="vanKuyk P.A."/>
            <person name="Horton J.S."/>
            <person name="Grigoriev I.V."/>
            <person name="Woesten H.A.B."/>
        </authorList>
    </citation>
    <scope>NUCLEOTIDE SEQUENCE [LARGE SCALE GENOMIC DNA]</scope>
    <source>
        <strain evidence="2">H4-8 / FGSC 9210</strain>
    </source>
</reference>
<dbReference type="VEuPathDB" id="FungiDB:SCHCODRAFT_02665837"/>
<gene>
    <name evidence="1" type="ORF">SCHCODRAFT_234367</name>
</gene>
<dbReference type="KEGG" id="scm:SCHCO_02665837"/>
<accession>D8Q1N7</accession>
<name>D8Q1N7_SCHCM</name>
<dbReference type="RefSeq" id="XP_003033444.1">
    <property type="nucleotide sequence ID" value="XM_003033398.1"/>
</dbReference>
<dbReference type="InParanoid" id="D8Q1N7"/>
<dbReference type="HOGENOM" id="CLU_110364_0_0_1"/>
<keyword evidence="2" id="KW-1185">Reference proteome</keyword>
<dbReference type="OrthoDB" id="3180452at2759"/>
<evidence type="ECO:0000313" key="1">
    <source>
        <dbReference type="EMBL" id="EFI98541.1"/>
    </source>
</evidence>
<evidence type="ECO:0000313" key="2">
    <source>
        <dbReference type="Proteomes" id="UP000007431"/>
    </source>
</evidence>
<dbReference type="Proteomes" id="UP000007431">
    <property type="component" value="Unassembled WGS sequence"/>
</dbReference>
<dbReference type="AlphaFoldDB" id="D8Q1N7"/>
<organism evidence="2">
    <name type="scientific">Schizophyllum commune (strain H4-8 / FGSC 9210)</name>
    <name type="common">Split gill fungus</name>
    <dbReference type="NCBI Taxonomy" id="578458"/>
    <lineage>
        <taxon>Eukaryota</taxon>
        <taxon>Fungi</taxon>
        <taxon>Dikarya</taxon>
        <taxon>Basidiomycota</taxon>
        <taxon>Agaricomycotina</taxon>
        <taxon>Agaricomycetes</taxon>
        <taxon>Agaricomycetidae</taxon>
        <taxon>Agaricales</taxon>
        <taxon>Schizophyllaceae</taxon>
        <taxon>Schizophyllum</taxon>
    </lineage>
</organism>
<sequence length="218" mass="23589">MSAQAAVVILQSINEFTVDSTSARDLINDATLTNVAQQGYAVLYSITGAYYSLKGWNNAVTQLNKSAFDETVAIRVINAFGIFAQDYIGFLIALINKHVSPRIAIAHDVLVSATSPLGPKGAQVAEQIANLQYELTNHQGWLAVLIPAHLVELTKLMNQVNDAFAKAAAKYPKLGAHASEAAVEVNKNVSEVSNLQVAKGYEPNMFQCAHKCDRVYPL</sequence>
<dbReference type="EMBL" id="GL377305">
    <property type="protein sequence ID" value="EFI98541.1"/>
    <property type="molecule type" value="Genomic_DNA"/>
</dbReference>
<dbReference type="GeneID" id="9595972"/>
<proteinExistence type="predicted"/>